<accession>A0A399T0X8</accession>
<feature type="transmembrane region" description="Helical" evidence="1">
    <location>
        <begin position="160"/>
        <end position="178"/>
    </location>
</feature>
<evidence type="ECO:0000313" key="3">
    <source>
        <dbReference type="Proteomes" id="UP000265926"/>
    </source>
</evidence>
<feature type="transmembrane region" description="Helical" evidence="1">
    <location>
        <begin position="256"/>
        <end position="279"/>
    </location>
</feature>
<dbReference type="EMBL" id="QWGR01000003">
    <property type="protein sequence ID" value="RIJ49478.1"/>
    <property type="molecule type" value="Genomic_DNA"/>
</dbReference>
<feature type="transmembrane region" description="Helical" evidence="1">
    <location>
        <begin position="525"/>
        <end position="547"/>
    </location>
</feature>
<dbReference type="Proteomes" id="UP000265926">
    <property type="component" value="Unassembled WGS sequence"/>
</dbReference>
<keyword evidence="1" id="KW-1133">Transmembrane helix</keyword>
<feature type="transmembrane region" description="Helical" evidence="1">
    <location>
        <begin position="395"/>
        <end position="412"/>
    </location>
</feature>
<dbReference type="AlphaFoldDB" id="A0A399T0X8"/>
<evidence type="ECO:0000256" key="1">
    <source>
        <dbReference type="SAM" id="Phobius"/>
    </source>
</evidence>
<reference evidence="2 3" key="1">
    <citation type="submission" date="2018-08" db="EMBL/GenBank/DDBJ databases">
        <title>Pallidiluteibacterium maritimus gen. nov., sp. nov., isolated from coastal sediment.</title>
        <authorList>
            <person name="Zhou L.Y."/>
        </authorList>
    </citation>
    <scope>NUCLEOTIDE SEQUENCE [LARGE SCALE GENOMIC DNA]</scope>
    <source>
        <strain evidence="2 3">XSD2</strain>
    </source>
</reference>
<keyword evidence="3" id="KW-1185">Reference proteome</keyword>
<feature type="transmembrane region" description="Helical" evidence="1">
    <location>
        <begin position="472"/>
        <end position="491"/>
    </location>
</feature>
<feature type="transmembrane region" description="Helical" evidence="1">
    <location>
        <begin position="447"/>
        <end position="466"/>
    </location>
</feature>
<feature type="transmembrane region" description="Helical" evidence="1">
    <location>
        <begin position="319"/>
        <end position="337"/>
    </location>
</feature>
<feature type="transmembrane region" description="Helical" evidence="1">
    <location>
        <begin position="225"/>
        <end position="244"/>
    </location>
</feature>
<gene>
    <name evidence="2" type="ORF">D1614_08035</name>
</gene>
<organism evidence="2 3">
    <name type="scientific">Maribellus luteus</name>
    <dbReference type="NCBI Taxonomy" id="2305463"/>
    <lineage>
        <taxon>Bacteria</taxon>
        <taxon>Pseudomonadati</taxon>
        <taxon>Bacteroidota</taxon>
        <taxon>Bacteroidia</taxon>
        <taxon>Marinilabiliales</taxon>
        <taxon>Prolixibacteraceae</taxon>
        <taxon>Maribellus</taxon>
    </lineage>
</organism>
<proteinExistence type="predicted"/>
<feature type="transmembrane region" description="Helical" evidence="1">
    <location>
        <begin position="101"/>
        <end position="121"/>
    </location>
</feature>
<protein>
    <recommendedName>
        <fullName evidence="4">DUF2339 domain-containing protein</fullName>
    </recommendedName>
</protein>
<keyword evidence="1" id="KW-0812">Transmembrane</keyword>
<feature type="transmembrane region" description="Helical" evidence="1">
    <location>
        <begin position="75"/>
        <end position="94"/>
    </location>
</feature>
<evidence type="ECO:0008006" key="4">
    <source>
        <dbReference type="Google" id="ProtNLM"/>
    </source>
</evidence>
<name>A0A399T0X8_9BACT</name>
<dbReference type="OrthoDB" id="1115465at2"/>
<evidence type="ECO:0000313" key="2">
    <source>
        <dbReference type="EMBL" id="RIJ49478.1"/>
    </source>
</evidence>
<feature type="transmembrane region" description="Helical" evidence="1">
    <location>
        <begin position="349"/>
        <end position="366"/>
    </location>
</feature>
<feature type="transmembrane region" description="Helical" evidence="1">
    <location>
        <begin position="498"/>
        <end position="519"/>
    </location>
</feature>
<feature type="transmembrane region" description="Helical" evidence="1">
    <location>
        <begin position="127"/>
        <end position="148"/>
    </location>
</feature>
<dbReference type="RefSeq" id="WP_119437365.1">
    <property type="nucleotide sequence ID" value="NZ_QWGR01000003.1"/>
</dbReference>
<feature type="transmembrane region" description="Helical" evidence="1">
    <location>
        <begin position="190"/>
        <end position="218"/>
    </location>
</feature>
<feature type="transmembrane region" description="Helical" evidence="1">
    <location>
        <begin position="291"/>
        <end position="313"/>
    </location>
</feature>
<sequence length="551" mass="62394">MQGETSNSPEFENLRNELNALNERLTNIERSLEKTGVPEFIARKREHLPQDDGIDIKLPFETKGSIEFRVGEYGMAWLGNIVLFLGLIFLVNYLQNSGNRVVSILVGFAAVASIYICAHYIRESLSVISKLLVYNGHFLLYFFTLRLYFFQENPLLQNKILAFVLLILVSLVFLYIAFRKKSQATAGLSLIMLMGAGVVFDSAAVIAILATTVAFITLELYRRFAWLKLALFFIFVAYVLHLVWLLNNPFMGNNPAFVASVSGLYVFPILTGIVFSLIAIVPRKETISSELAIVAIIWNGLGFTVILAIILLTYFENNYVPISAMVTVLCILYAALLRLKSDIRLIASIYVLYGFLTLSVVIFGIFGLPDSYGLFALQSLLVVSFALWFRSRFMIVMNTILFLVFLVFAVQSHQNNHLTNFSFMLVAFVSARIINWQKERLNIKTELVRNLYLLLGFGMTLVAFYHVSPPSYITATWIFAGLLFFLVGYLLKNIKYRWLAISAMVVSAIRLIFVDMASVNIGYRILAFLGLAIISIAVSVWYTKYLIRKKE</sequence>
<comment type="caution">
    <text evidence="2">The sequence shown here is derived from an EMBL/GenBank/DDBJ whole genome shotgun (WGS) entry which is preliminary data.</text>
</comment>
<keyword evidence="1" id="KW-0472">Membrane</keyword>